<dbReference type="GO" id="GO:0016780">
    <property type="term" value="F:phosphotransferase activity, for other substituted phosphate groups"/>
    <property type="evidence" value="ECO:0007669"/>
    <property type="project" value="InterPro"/>
</dbReference>
<keyword evidence="3" id="KW-1185">Reference proteome</keyword>
<proteinExistence type="predicted"/>
<organism evidence="2 3">
    <name type="scientific">Actinopolyspora mzabensis</name>
    <dbReference type="NCBI Taxonomy" id="995066"/>
    <lineage>
        <taxon>Bacteria</taxon>
        <taxon>Bacillati</taxon>
        <taxon>Actinomycetota</taxon>
        <taxon>Actinomycetes</taxon>
        <taxon>Actinopolysporales</taxon>
        <taxon>Actinopolysporaceae</taxon>
        <taxon>Actinopolyspora</taxon>
    </lineage>
</organism>
<protein>
    <submittedName>
        <fullName evidence="2">CDP-diacylglycerol---serine O-phosphatidyltransferase</fullName>
    </submittedName>
</protein>
<keyword evidence="1" id="KW-1133">Transmembrane helix</keyword>
<evidence type="ECO:0000256" key="1">
    <source>
        <dbReference type="SAM" id="Phobius"/>
    </source>
</evidence>
<dbReference type="Gene3D" id="1.20.120.1760">
    <property type="match status" value="1"/>
</dbReference>
<feature type="transmembrane region" description="Helical" evidence="1">
    <location>
        <begin position="150"/>
        <end position="169"/>
    </location>
</feature>
<feature type="transmembrane region" description="Helical" evidence="1">
    <location>
        <begin position="96"/>
        <end position="117"/>
    </location>
</feature>
<sequence length="202" mass="21084">MLSFLRDGANLCTFAGLACGMLMMYLAFSGQLALAAAAGLWSGVFDSLDGVIARRSPRRSEALREFGGQLDSLVDAVCGGVAVAVLVLAAGDFHPAFLPVALVTIGAPVLRLAYFNVYGMQADYFIGAPIIYNLLVAATVTLFSPLLSDQGFAVTLAIAAILVATANVLPFRVPKFKGAGLRALVFVLVILSTVLIGISLNE</sequence>
<evidence type="ECO:0000313" key="3">
    <source>
        <dbReference type="Proteomes" id="UP000199213"/>
    </source>
</evidence>
<name>A0A1G9A0N7_ACTMZ</name>
<dbReference type="AlphaFoldDB" id="A0A1G9A0N7"/>
<dbReference type="Pfam" id="PF01066">
    <property type="entry name" value="CDP-OH_P_transf"/>
    <property type="match status" value="1"/>
</dbReference>
<dbReference type="EMBL" id="FNFM01000005">
    <property type="protein sequence ID" value="SDK20932.1"/>
    <property type="molecule type" value="Genomic_DNA"/>
</dbReference>
<feature type="transmembrane region" description="Helical" evidence="1">
    <location>
        <begin position="9"/>
        <end position="28"/>
    </location>
</feature>
<dbReference type="PROSITE" id="PS51257">
    <property type="entry name" value="PROKAR_LIPOPROTEIN"/>
    <property type="match status" value="1"/>
</dbReference>
<keyword evidence="2" id="KW-0808">Transferase</keyword>
<feature type="transmembrane region" description="Helical" evidence="1">
    <location>
        <begin position="181"/>
        <end position="200"/>
    </location>
</feature>
<dbReference type="Proteomes" id="UP000199213">
    <property type="component" value="Unassembled WGS sequence"/>
</dbReference>
<dbReference type="InterPro" id="IPR043130">
    <property type="entry name" value="CDP-OH_PTrfase_TM_dom"/>
</dbReference>
<keyword evidence="1" id="KW-0472">Membrane</keyword>
<reference evidence="3" key="1">
    <citation type="submission" date="2016-10" db="EMBL/GenBank/DDBJ databases">
        <authorList>
            <person name="Varghese N."/>
            <person name="Submissions S."/>
        </authorList>
    </citation>
    <scope>NUCLEOTIDE SEQUENCE [LARGE SCALE GENOMIC DNA]</scope>
    <source>
        <strain evidence="3">DSM 45460</strain>
    </source>
</reference>
<dbReference type="GO" id="GO:0016020">
    <property type="term" value="C:membrane"/>
    <property type="evidence" value="ECO:0007669"/>
    <property type="project" value="InterPro"/>
</dbReference>
<dbReference type="GO" id="GO:0008654">
    <property type="term" value="P:phospholipid biosynthetic process"/>
    <property type="evidence" value="ECO:0007669"/>
    <property type="project" value="InterPro"/>
</dbReference>
<feature type="transmembrane region" description="Helical" evidence="1">
    <location>
        <begin position="124"/>
        <end position="144"/>
    </location>
</feature>
<evidence type="ECO:0000313" key="2">
    <source>
        <dbReference type="EMBL" id="SDK20932.1"/>
    </source>
</evidence>
<accession>A0A1G9A0N7</accession>
<dbReference type="InterPro" id="IPR000462">
    <property type="entry name" value="CDP-OH_P_trans"/>
</dbReference>
<gene>
    <name evidence="2" type="ORF">SAMN04487820_105246</name>
</gene>
<keyword evidence="1" id="KW-0812">Transmembrane</keyword>